<feature type="transmembrane region" description="Helical" evidence="2">
    <location>
        <begin position="58"/>
        <end position="75"/>
    </location>
</feature>
<dbReference type="EMBL" id="FN653016">
    <property type="protein sequence ID" value="CBY07213.1"/>
    <property type="molecule type" value="Genomic_DNA"/>
</dbReference>
<proteinExistence type="predicted"/>
<feature type="region of interest" description="Disordered" evidence="1">
    <location>
        <begin position="1"/>
        <end position="28"/>
    </location>
</feature>
<protein>
    <submittedName>
        <fullName evidence="3">Uncharacterized protein</fullName>
    </submittedName>
</protein>
<accession>E4WTW3</accession>
<gene>
    <name evidence="3" type="ORF">GSOID_T00006301001</name>
</gene>
<feature type="transmembrane region" description="Helical" evidence="2">
    <location>
        <begin position="87"/>
        <end position="104"/>
    </location>
</feature>
<evidence type="ECO:0000256" key="2">
    <source>
        <dbReference type="SAM" id="Phobius"/>
    </source>
</evidence>
<sequence>MENENSRQKTVKAVNCKEKPSRSLPTRSLSVVHEVQPSQDSIEPLPEQNSLQQSYNNIFILGLLFTFIGFNSAWLFEELLQQYKNSITIELYVFSAGILLLPFMKFRKQAIVLLSLALQCSLLCLQFGKIGIVEVFGDCLKYSYTLVKCSIFTFSIFNIAFGTIYEFLR</sequence>
<evidence type="ECO:0000313" key="4">
    <source>
        <dbReference type="Proteomes" id="UP000001307"/>
    </source>
</evidence>
<keyword evidence="2" id="KW-0472">Membrane</keyword>
<name>E4WTW3_OIKDI</name>
<keyword evidence="2" id="KW-1133">Transmembrane helix</keyword>
<dbReference type="AlphaFoldDB" id="E4WTW3"/>
<reference evidence="3" key="1">
    <citation type="journal article" date="2010" name="Science">
        <title>Plasticity of animal genome architecture unmasked by rapid evolution of a pelagic tunicate.</title>
        <authorList>
            <person name="Denoeud F."/>
            <person name="Henriet S."/>
            <person name="Mungpakdee S."/>
            <person name="Aury J.M."/>
            <person name="Da Silva C."/>
            <person name="Brinkmann H."/>
            <person name="Mikhaleva J."/>
            <person name="Olsen L.C."/>
            <person name="Jubin C."/>
            <person name="Canestro C."/>
            <person name="Bouquet J.M."/>
            <person name="Danks G."/>
            <person name="Poulain J."/>
            <person name="Campsteijn C."/>
            <person name="Adamski M."/>
            <person name="Cross I."/>
            <person name="Yadetie F."/>
            <person name="Muffato M."/>
            <person name="Louis A."/>
            <person name="Butcher S."/>
            <person name="Tsagkogeorga G."/>
            <person name="Konrad A."/>
            <person name="Singh S."/>
            <person name="Jensen M.F."/>
            <person name="Cong E.H."/>
            <person name="Eikeseth-Otteraa H."/>
            <person name="Noel B."/>
            <person name="Anthouard V."/>
            <person name="Porcel B.M."/>
            <person name="Kachouri-Lafond R."/>
            <person name="Nishino A."/>
            <person name="Ugolini M."/>
            <person name="Chourrout P."/>
            <person name="Nishida H."/>
            <person name="Aasland R."/>
            <person name="Huzurbazar S."/>
            <person name="Westhof E."/>
            <person name="Delsuc F."/>
            <person name="Lehrach H."/>
            <person name="Reinhardt R."/>
            <person name="Weissenbach J."/>
            <person name="Roy S.W."/>
            <person name="Artiguenave F."/>
            <person name="Postlethwait J.H."/>
            <person name="Manak J.R."/>
            <person name="Thompson E.M."/>
            <person name="Jaillon O."/>
            <person name="Du Pasquier L."/>
            <person name="Boudinot P."/>
            <person name="Liberles D.A."/>
            <person name="Volff J.N."/>
            <person name="Philippe H."/>
            <person name="Lenhard B."/>
            <person name="Roest Crollius H."/>
            <person name="Wincker P."/>
            <person name="Chourrout D."/>
        </authorList>
    </citation>
    <scope>NUCLEOTIDE SEQUENCE [LARGE SCALE GENOMIC DNA]</scope>
</reference>
<keyword evidence="4" id="KW-1185">Reference proteome</keyword>
<feature type="transmembrane region" description="Helical" evidence="2">
    <location>
        <begin position="111"/>
        <end position="132"/>
    </location>
</feature>
<feature type="transmembrane region" description="Helical" evidence="2">
    <location>
        <begin position="144"/>
        <end position="168"/>
    </location>
</feature>
<organism evidence="3">
    <name type="scientific">Oikopleura dioica</name>
    <name type="common">Tunicate</name>
    <dbReference type="NCBI Taxonomy" id="34765"/>
    <lineage>
        <taxon>Eukaryota</taxon>
        <taxon>Metazoa</taxon>
        <taxon>Chordata</taxon>
        <taxon>Tunicata</taxon>
        <taxon>Appendicularia</taxon>
        <taxon>Copelata</taxon>
        <taxon>Oikopleuridae</taxon>
        <taxon>Oikopleura</taxon>
    </lineage>
</organism>
<evidence type="ECO:0000256" key="1">
    <source>
        <dbReference type="SAM" id="MobiDB-lite"/>
    </source>
</evidence>
<keyword evidence="2" id="KW-0812">Transmembrane</keyword>
<evidence type="ECO:0000313" key="3">
    <source>
        <dbReference type="EMBL" id="CBY07213.1"/>
    </source>
</evidence>
<dbReference type="InParanoid" id="E4WTW3"/>
<dbReference type="Proteomes" id="UP000001307">
    <property type="component" value="Unassembled WGS sequence"/>
</dbReference>